<dbReference type="GO" id="GO:0005524">
    <property type="term" value="F:ATP binding"/>
    <property type="evidence" value="ECO:0007669"/>
    <property type="project" value="UniProtKB-KW"/>
</dbReference>
<dbReference type="InterPro" id="IPR025230">
    <property type="entry name" value="DUF4172"/>
</dbReference>
<dbReference type="RefSeq" id="WP_123651852.1">
    <property type="nucleotide sequence ID" value="NZ_RHFN01000017.1"/>
</dbReference>
<dbReference type="SUPFAM" id="SSF140931">
    <property type="entry name" value="Fic-like"/>
    <property type="match status" value="1"/>
</dbReference>
<evidence type="ECO:0000256" key="2">
    <source>
        <dbReference type="PIRSR" id="PIRSR640198-2"/>
    </source>
</evidence>
<dbReference type="PANTHER" id="PTHR13504">
    <property type="entry name" value="FIDO DOMAIN-CONTAINING PROTEIN DDB_G0283145"/>
    <property type="match status" value="1"/>
</dbReference>
<evidence type="ECO:0000259" key="3">
    <source>
        <dbReference type="PROSITE" id="PS51459"/>
    </source>
</evidence>
<accession>A0A3N2RYA9</accession>
<feature type="binding site" evidence="2">
    <location>
        <begin position="206"/>
        <end position="213"/>
    </location>
    <ligand>
        <name>ATP</name>
        <dbReference type="ChEBI" id="CHEBI:30616"/>
    </ligand>
</feature>
<dbReference type="EMBL" id="RHFN01000017">
    <property type="protein sequence ID" value="ROU12482.1"/>
    <property type="molecule type" value="Genomic_DNA"/>
</dbReference>
<comment type="caution">
    <text evidence="4">The sequence shown here is derived from an EMBL/GenBank/DDBJ whole genome shotgun (WGS) entry which is preliminary data.</text>
</comment>
<dbReference type="InterPro" id="IPR040198">
    <property type="entry name" value="Fido_containing"/>
</dbReference>
<proteinExistence type="predicted"/>
<organism evidence="4 5">
    <name type="scientific">Kluyvera ascorbata</name>
    <dbReference type="NCBI Taxonomy" id="51288"/>
    <lineage>
        <taxon>Bacteria</taxon>
        <taxon>Pseudomonadati</taxon>
        <taxon>Pseudomonadota</taxon>
        <taxon>Gammaproteobacteria</taxon>
        <taxon>Enterobacterales</taxon>
        <taxon>Enterobacteriaceae</taxon>
        <taxon>Kluyvera</taxon>
    </lineage>
</organism>
<name>A0A3N2RYA9_9ENTR</name>
<dbReference type="InterPro" id="IPR036597">
    <property type="entry name" value="Fido-like_dom_sf"/>
</dbReference>
<dbReference type="InterPro" id="IPR036388">
    <property type="entry name" value="WH-like_DNA-bd_sf"/>
</dbReference>
<feature type="domain" description="Fido" evidence="3">
    <location>
        <begin position="110"/>
        <end position="267"/>
    </location>
</feature>
<keyword evidence="2" id="KW-0547">Nucleotide-binding</keyword>
<evidence type="ECO:0000313" key="4">
    <source>
        <dbReference type="EMBL" id="ROU12482.1"/>
    </source>
</evidence>
<dbReference type="Proteomes" id="UP000268051">
    <property type="component" value="Unassembled WGS sequence"/>
</dbReference>
<keyword evidence="2" id="KW-0067">ATP-binding</keyword>
<feature type="binding site" evidence="2">
    <location>
        <begin position="244"/>
        <end position="245"/>
    </location>
    <ligand>
        <name>ATP</name>
        <dbReference type="ChEBI" id="CHEBI:30616"/>
    </ligand>
</feature>
<evidence type="ECO:0000313" key="5">
    <source>
        <dbReference type="Proteomes" id="UP000268051"/>
    </source>
</evidence>
<dbReference type="Pfam" id="PF13776">
    <property type="entry name" value="DUF4172"/>
    <property type="match status" value="1"/>
</dbReference>
<dbReference type="PANTHER" id="PTHR13504:SF33">
    <property type="entry name" value="FIC FAMILY PROTEIN"/>
    <property type="match status" value="1"/>
</dbReference>
<dbReference type="PROSITE" id="PS51459">
    <property type="entry name" value="FIDO"/>
    <property type="match status" value="1"/>
</dbReference>
<feature type="active site" evidence="1">
    <location>
        <position position="202"/>
    </location>
</feature>
<reference evidence="4 5" key="1">
    <citation type="submission" date="2018-10" db="EMBL/GenBank/DDBJ databases">
        <title>Horizontal transference of carbapenem resistance between Klebsiella pneumoniae and Kluyvera ascorbata during abdominal infection: a case report.</title>
        <authorList>
            <person name="Raro O.H.F."/>
            <person name="Lima-Morales D."/>
            <person name="Barth A.L."/>
            <person name="Paim T.G.S."/>
            <person name="Mott M.P."/>
            <person name="Riche C.V.W."/>
            <person name="Teixeira U.F."/>
            <person name="Waechter F."/>
            <person name="Dias C.A.G."/>
        </authorList>
    </citation>
    <scope>NUCLEOTIDE SEQUENCE [LARGE SCALE GENOMIC DNA]</scope>
    <source>
        <strain evidence="4 5">OT2</strain>
    </source>
</reference>
<dbReference type="AlphaFoldDB" id="A0A3N2RYA9"/>
<dbReference type="OrthoDB" id="9807853at2"/>
<sequence length="365" mass="41057">MWIWQQKAWPAFHWDRQQLSPLLRETQFLQGTLYGSSQIADAAQTTLDAILANIIYSSDIEGEQLNAHSVRSSLAVHLGVQTDLPYPVDKKTEGLVESALDAINNLDAPLNEARLLHWHRLLFPESHTILHTIVGGKFRDGPVQVVSGRIDKPVIHFEGPEASRINVEISAFVAWFNKSRQDTTLDPLLRAGIAHLWFLTIHPFEDGNGRIGRLIIDLALAQAEQRTVRLYAMSRTINEQRKAYYEVIEKTQKGELDITAWLTWFLNTLKASIGQTQDLIAQTVFKAKYWRFFDASSLNAEQVKVLNRMLDGDFELGINNTQYKAVAGVSRATATRHLAQLCELGFLQAGGAGGRSVRYKLPKIS</sequence>
<evidence type="ECO:0000256" key="1">
    <source>
        <dbReference type="PIRSR" id="PIRSR640198-1"/>
    </source>
</evidence>
<protein>
    <submittedName>
        <fullName evidence="4">Fic family protein</fullName>
    </submittedName>
</protein>
<dbReference type="Gene3D" id="1.10.3290.10">
    <property type="entry name" value="Fido-like domain"/>
    <property type="match status" value="1"/>
</dbReference>
<dbReference type="Gene3D" id="1.10.10.10">
    <property type="entry name" value="Winged helix-like DNA-binding domain superfamily/Winged helix DNA-binding domain"/>
    <property type="match status" value="1"/>
</dbReference>
<gene>
    <name evidence="4" type="ORF">EB837_16065</name>
</gene>
<dbReference type="InterPro" id="IPR003812">
    <property type="entry name" value="Fido"/>
</dbReference>
<dbReference type="Pfam" id="PF02661">
    <property type="entry name" value="Fic"/>
    <property type="match status" value="1"/>
</dbReference>